<reference evidence="3" key="1">
    <citation type="journal article" date="2024" name="IScience">
        <title>Strigolactones Initiate the Formation of Haustorium-like Structures in Castilleja.</title>
        <authorList>
            <person name="Buerger M."/>
            <person name="Peterson D."/>
            <person name="Chory J."/>
        </authorList>
    </citation>
    <scope>NUCLEOTIDE SEQUENCE [LARGE SCALE GENOMIC DNA]</scope>
</reference>
<dbReference type="InterPro" id="IPR053781">
    <property type="entry name" value="F-box_AtFBL13-like"/>
</dbReference>
<dbReference type="SMART" id="SM00256">
    <property type="entry name" value="FBOX"/>
    <property type="match status" value="1"/>
</dbReference>
<dbReference type="InterPro" id="IPR001810">
    <property type="entry name" value="F-box_dom"/>
</dbReference>
<dbReference type="EMBL" id="JAVIJP010000047">
    <property type="protein sequence ID" value="KAL3626601.1"/>
    <property type="molecule type" value="Genomic_DNA"/>
</dbReference>
<evidence type="ECO:0000313" key="3">
    <source>
        <dbReference type="Proteomes" id="UP001632038"/>
    </source>
</evidence>
<evidence type="ECO:0000313" key="2">
    <source>
        <dbReference type="EMBL" id="KAL3626601.1"/>
    </source>
</evidence>
<dbReference type="Gene3D" id="1.20.1280.50">
    <property type="match status" value="1"/>
</dbReference>
<dbReference type="SUPFAM" id="SSF52058">
    <property type="entry name" value="L domain-like"/>
    <property type="match status" value="1"/>
</dbReference>
<protein>
    <recommendedName>
        <fullName evidence="1">F-box domain-containing protein</fullName>
    </recommendedName>
</protein>
<dbReference type="AlphaFoldDB" id="A0ABD3C9Y1"/>
<keyword evidence="3" id="KW-1185">Reference proteome</keyword>
<dbReference type="InterPro" id="IPR055411">
    <property type="entry name" value="LRR_FXL15/At3g58940/PEG3-like"/>
</dbReference>
<dbReference type="Pfam" id="PF24758">
    <property type="entry name" value="LRR_At5g56370"/>
    <property type="match status" value="2"/>
</dbReference>
<dbReference type="Gene3D" id="3.80.10.10">
    <property type="entry name" value="Ribonuclease Inhibitor"/>
    <property type="match status" value="2"/>
</dbReference>
<dbReference type="Proteomes" id="UP001632038">
    <property type="component" value="Unassembled WGS sequence"/>
</dbReference>
<organism evidence="2 3">
    <name type="scientific">Castilleja foliolosa</name>
    <dbReference type="NCBI Taxonomy" id="1961234"/>
    <lineage>
        <taxon>Eukaryota</taxon>
        <taxon>Viridiplantae</taxon>
        <taxon>Streptophyta</taxon>
        <taxon>Embryophyta</taxon>
        <taxon>Tracheophyta</taxon>
        <taxon>Spermatophyta</taxon>
        <taxon>Magnoliopsida</taxon>
        <taxon>eudicotyledons</taxon>
        <taxon>Gunneridae</taxon>
        <taxon>Pentapetalae</taxon>
        <taxon>asterids</taxon>
        <taxon>lamiids</taxon>
        <taxon>Lamiales</taxon>
        <taxon>Orobanchaceae</taxon>
        <taxon>Pedicularideae</taxon>
        <taxon>Castillejinae</taxon>
        <taxon>Castilleja</taxon>
    </lineage>
</organism>
<sequence>MASMDRLSALPDHILCHILSFLPTKISVSTSTLSTRWRTIWAHVPTICFNSGDYLTYTITYATFPMIINRVMMLHKVRSLDSITLFVPFFRGPEYDLESFIMCAKSRNVRNLDIHFDPERMLPRCFSLFSCASLTRLKLSGFICSRKTGNAYFPSLKKLHLEYFRCQSDKDLSRLLSGCSVLEDLVLDDIYFDDKISLCFDVSLSTLKRLTFIYEYDFYDSDLGLEYSLKINAPALIYLKVRCVNSSFSVDSVSPLTSLIEADIRMSYISMLKFLHCLCNVRCLTLRGEYTKEFGDMAFACPILKFDNLTKLVYEHVACWPLLRKFLEIADNLEILIVDIPLDPERMLSRCFSLFSCASLTRLKLSGFICSRKTGNAYFPSLKKLHLEYFRCQSDKDLSRLLSGCPVLEDFVLDDIYFDDKISLCFDVSLSTLKRLTFIYEYDFYDSGLEYSLKINAPALIYLKVRCVNSSFSVDSVSPLTSLIEADIRMSYISMLKFIHCLCNVRCLTLRGEYTKEFGDMAFACPILKFDNLTKLVYEPVACWPLLKKFLEIADNLEILIVDSDCIEDIYTHRYWEELEQVPACLLSHLRTNSISGIEPT</sequence>
<gene>
    <name evidence="2" type="ORF">CASFOL_030150</name>
</gene>
<name>A0ABD3C9Y1_9LAMI</name>
<dbReference type="InterPro" id="IPR032675">
    <property type="entry name" value="LRR_dom_sf"/>
</dbReference>
<accession>A0ABD3C9Y1</accession>
<dbReference type="InterPro" id="IPR036047">
    <property type="entry name" value="F-box-like_dom_sf"/>
</dbReference>
<dbReference type="SUPFAM" id="SSF81383">
    <property type="entry name" value="F-box domain"/>
    <property type="match status" value="1"/>
</dbReference>
<feature type="domain" description="F-box" evidence="1">
    <location>
        <begin position="10"/>
        <end position="51"/>
    </location>
</feature>
<proteinExistence type="predicted"/>
<dbReference type="Pfam" id="PF00646">
    <property type="entry name" value="F-box"/>
    <property type="match status" value="1"/>
</dbReference>
<dbReference type="PANTHER" id="PTHR31900:SF34">
    <property type="entry name" value="EMB|CAB62440.1-RELATED"/>
    <property type="match status" value="1"/>
</dbReference>
<comment type="caution">
    <text evidence="2">The sequence shown here is derived from an EMBL/GenBank/DDBJ whole genome shotgun (WGS) entry which is preliminary data.</text>
</comment>
<dbReference type="PANTHER" id="PTHR31900">
    <property type="entry name" value="F-BOX/RNI SUPERFAMILY PROTEIN-RELATED"/>
    <property type="match status" value="1"/>
</dbReference>
<dbReference type="CDD" id="cd22160">
    <property type="entry name" value="F-box_AtFBL13-like"/>
    <property type="match status" value="1"/>
</dbReference>
<evidence type="ECO:0000259" key="1">
    <source>
        <dbReference type="SMART" id="SM00256"/>
    </source>
</evidence>
<dbReference type="InterPro" id="IPR050232">
    <property type="entry name" value="FBL13/AtMIF1-like"/>
</dbReference>